<keyword evidence="2" id="KW-1185">Reference proteome</keyword>
<accession>A0ACC3Z672</accession>
<comment type="caution">
    <text evidence="1">The sequence shown here is derived from an EMBL/GenBank/DDBJ whole genome shotgun (WGS) entry which is preliminary data.</text>
</comment>
<name>A0ACC3Z672_COLTU</name>
<protein>
    <submittedName>
        <fullName evidence="1">Uncharacterized protein</fullName>
    </submittedName>
</protein>
<reference evidence="1 2" key="1">
    <citation type="journal article" date="2020" name="Phytopathology">
        <title>Genome Sequence Resources of Colletotrichum truncatum, C. plurivorum, C. musicola, and C. sojae: Four Species Pathogenic to Soybean (Glycine max).</title>
        <authorList>
            <person name="Rogerio F."/>
            <person name="Boufleur T.R."/>
            <person name="Ciampi-Guillardi M."/>
            <person name="Sukno S.A."/>
            <person name="Thon M.R."/>
            <person name="Massola Junior N.S."/>
            <person name="Baroncelli R."/>
        </authorList>
    </citation>
    <scope>NUCLEOTIDE SEQUENCE [LARGE SCALE GENOMIC DNA]</scope>
    <source>
        <strain evidence="1 2">CMES1059</strain>
    </source>
</reference>
<dbReference type="EMBL" id="VUJX02000003">
    <property type="protein sequence ID" value="KAL0939589.1"/>
    <property type="molecule type" value="Genomic_DNA"/>
</dbReference>
<proteinExistence type="predicted"/>
<organism evidence="1 2">
    <name type="scientific">Colletotrichum truncatum</name>
    <name type="common">Anthracnose fungus</name>
    <name type="synonym">Colletotrichum capsici</name>
    <dbReference type="NCBI Taxonomy" id="5467"/>
    <lineage>
        <taxon>Eukaryota</taxon>
        <taxon>Fungi</taxon>
        <taxon>Dikarya</taxon>
        <taxon>Ascomycota</taxon>
        <taxon>Pezizomycotina</taxon>
        <taxon>Sordariomycetes</taxon>
        <taxon>Hypocreomycetidae</taxon>
        <taxon>Glomerellales</taxon>
        <taxon>Glomerellaceae</taxon>
        <taxon>Colletotrichum</taxon>
        <taxon>Colletotrichum truncatum species complex</taxon>
    </lineage>
</organism>
<gene>
    <name evidence="1" type="ORF">CTRU02_206199</name>
</gene>
<dbReference type="Proteomes" id="UP000805649">
    <property type="component" value="Unassembled WGS sequence"/>
</dbReference>
<evidence type="ECO:0000313" key="2">
    <source>
        <dbReference type="Proteomes" id="UP000805649"/>
    </source>
</evidence>
<evidence type="ECO:0000313" key="1">
    <source>
        <dbReference type="EMBL" id="KAL0939589.1"/>
    </source>
</evidence>
<sequence length="285" mass="32927">MSLQKTLNQKEGLIIPYEILLNVMDELTLEAEESQQQKVWWIKYDSEFPEKLLLIDDYNGPPQGSPQRARFRAIRLVSQINRQMRSMVHQKFRRFPLQERHTPSSVKAWVVSRIDAFIPYCSQSSVELTPEEHWFLQNLTLPTPKGHAIVACLERLYLPSTYYLTITNADAVRMVSTLPNLKQVSMNVGMFNHDILMTPGKRHCGIIPIDENIFPELSSWAILSPSFFHMWGPFQKRGIKLYGTLINPAEPMMELIITKEYIRIKFLEPDCPCCELAKTGKGNAM</sequence>